<name>A0ABY1VVD1_HAEAE</name>
<evidence type="ECO:0000313" key="3">
    <source>
        <dbReference type="Proteomes" id="UP000249400"/>
    </source>
</evidence>
<sequence>MCKSSLLSKLNFILLIFCAVSFFGIVKPNSIIGQLFDNLGWEVKTPIDKLELEVNNGLVDIKTKINSYLKDVDSINKNISKLDAKSSLYENKQSQIFDSIKILNNNVISLENELKLIKGVTNLSKELEKWDREYSNNSCNYPHGTNSNICREIRERRTLLQQKLPY</sequence>
<dbReference type="RefSeq" id="WP_006996019.1">
    <property type="nucleotide sequence ID" value="NZ_CP082857.1"/>
</dbReference>
<organism evidence="2 3">
    <name type="scientific">Haemophilus aegyptius</name>
    <dbReference type="NCBI Taxonomy" id="197575"/>
    <lineage>
        <taxon>Bacteria</taxon>
        <taxon>Pseudomonadati</taxon>
        <taxon>Pseudomonadota</taxon>
        <taxon>Gammaproteobacteria</taxon>
        <taxon>Pasteurellales</taxon>
        <taxon>Pasteurellaceae</taxon>
        <taxon>Haemophilus</taxon>
    </lineage>
</organism>
<proteinExistence type="predicted"/>
<keyword evidence="1" id="KW-1133">Transmembrane helix</keyword>
<feature type="transmembrane region" description="Helical" evidence="1">
    <location>
        <begin position="6"/>
        <end position="26"/>
    </location>
</feature>
<keyword evidence="1" id="KW-0472">Membrane</keyword>
<protein>
    <submittedName>
        <fullName evidence="2">Uncharacterized protein</fullName>
    </submittedName>
</protein>
<gene>
    <name evidence="2" type="ORF">NCTC8502_01619</name>
</gene>
<reference evidence="2 3" key="1">
    <citation type="submission" date="2018-06" db="EMBL/GenBank/DDBJ databases">
        <authorList>
            <consortium name="Pathogen Informatics"/>
            <person name="Doyle S."/>
        </authorList>
    </citation>
    <scope>NUCLEOTIDE SEQUENCE [LARGE SCALE GENOMIC DNA]</scope>
    <source>
        <strain evidence="2 3">NCTC8502</strain>
    </source>
</reference>
<keyword evidence="1" id="KW-0812">Transmembrane</keyword>
<dbReference type="EMBL" id="LS483429">
    <property type="protein sequence ID" value="SQH37913.1"/>
    <property type="molecule type" value="Genomic_DNA"/>
</dbReference>
<evidence type="ECO:0000313" key="2">
    <source>
        <dbReference type="EMBL" id="SQH37913.1"/>
    </source>
</evidence>
<evidence type="ECO:0000256" key="1">
    <source>
        <dbReference type="SAM" id="Phobius"/>
    </source>
</evidence>
<keyword evidence="3" id="KW-1185">Reference proteome</keyword>
<accession>A0ABY1VVD1</accession>
<dbReference type="Proteomes" id="UP000249400">
    <property type="component" value="Chromosome 1"/>
</dbReference>